<dbReference type="STRING" id="857967.G0QW75"/>
<proteinExistence type="inferred from homology"/>
<sequence>MAQDINADDQLKQLMTLEGSNGYVIFNEFGITLKNTEKTIPYTKAVHVAALVSDLWNVSRKIIQRDLRSPDNDVEVIRLRTKHSYEYIITQCSGEFTMLAIQLCGKAIEEQKAAQAAATAAALALEENKEKDKDKK</sequence>
<dbReference type="InterPro" id="IPR004942">
    <property type="entry name" value="Roadblock/LAMTOR2_dom"/>
</dbReference>
<evidence type="ECO:0000313" key="3">
    <source>
        <dbReference type="EMBL" id="EGR30530.1"/>
    </source>
</evidence>
<dbReference type="InParanoid" id="G0QW75"/>
<organism evidence="3 4">
    <name type="scientific">Ichthyophthirius multifiliis</name>
    <name type="common">White spot disease agent</name>
    <name type="synonym">Ich</name>
    <dbReference type="NCBI Taxonomy" id="5932"/>
    <lineage>
        <taxon>Eukaryota</taxon>
        <taxon>Sar</taxon>
        <taxon>Alveolata</taxon>
        <taxon>Ciliophora</taxon>
        <taxon>Intramacronucleata</taxon>
        <taxon>Oligohymenophorea</taxon>
        <taxon>Hymenostomatida</taxon>
        <taxon>Ophryoglenina</taxon>
        <taxon>Ichthyophthirius</taxon>
    </lineage>
</organism>
<accession>G0QW75</accession>
<dbReference type="Proteomes" id="UP000008983">
    <property type="component" value="Unassembled WGS sequence"/>
</dbReference>
<dbReference type="Gene3D" id="3.30.450.30">
    <property type="entry name" value="Dynein light chain 2a, cytoplasmic"/>
    <property type="match status" value="1"/>
</dbReference>
<dbReference type="eggNOG" id="ENOG502RT29">
    <property type="taxonomic scope" value="Eukaryota"/>
</dbReference>
<dbReference type="OrthoDB" id="304376at2759"/>
<feature type="domain" description="Roadblock/LAMTOR2" evidence="2">
    <location>
        <begin position="8"/>
        <end position="102"/>
    </location>
</feature>
<evidence type="ECO:0000313" key="4">
    <source>
        <dbReference type="Proteomes" id="UP000008983"/>
    </source>
</evidence>
<gene>
    <name evidence="3" type="ORF">IMG5_129830</name>
</gene>
<dbReference type="GeneID" id="14906645"/>
<keyword evidence="4" id="KW-1185">Reference proteome</keyword>
<evidence type="ECO:0000256" key="1">
    <source>
        <dbReference type="ARBA" id="ARBA00007191"/>
    </source>
</evidence>
<dbReference type="Pfam" id="PF03259">
    <property type="entry name" value="Robl_LC7"/>
    <property type="match status" value="1"/>
</dbReference>
<dbReference type="EMBL" id="GL983982">
    <property type="protein sequence ID" value="EGR30530.1"/>
    <property type="molecule type" value="Genomic_DNA"/>
</dbReference>
<protein>
    <submittedName>
        <fullName evidence="3">Roadblock lc7 domain protein</fullName>
    </submittedName>
</protein>
<dbReference type="RefSeq" id="XP_004032117.1">
    <property type="nucleotide sequence ID" value="XM_004032069.1"/>
</dbReference>
<reference evidence="3 4" key="1">
    <citation type="submission" date="2011-07" db="EMBL/GenBank/DDBJ databases">
        <authorList>
            <person name="Coyne R."/>
            <person name="Brami D."/>
            <person name="Johnson J."/>
            <person name="Hostetler J."/>
            <person name="Hannick L."/>
            <person name="Clark T."/>
            <person name="Cassidy-Hanley D."/>
            <person name="Inman J."/>
        </authorList>
    </citation>
    <scope>NUCLEOTIDE SEQUENCE [LARGE SCALE GENOMIC DNA]</scope>
    <source>
        <strain evidence="3 4">G5</strain>
    </source>
</reference>
<name>G0QW75_ICHMU</name>
<evidence type="ECO:0000259" key="2">
    <source>
        <dbReference type="Pfam" id="PF03259"/>
    </source>
</evidence>
<comment type="similarity">
    <text evidence="1">Belongs to the GAMAD family.</text>
</comment>
<dbReference type="SUPFAM" id="SSF103196">
    <property type="entry name" value="Roadblock/LC7 domain"/>
    <property type="match status" value="1"/>
</dbReference>
<dbReference type="OMA" id="GENEVEC"/>
<dbReference type="AlphaFoldDB" id="G0QW75"/>